<protein>
    <submittedName>
        <fullName evidence="1">Uncharacterized protein</fullName>
    </submittedName>
</protein>
<dbReference type="EMBL" id="CP036343">
    <property type="protein sequence ID" value="QDT93624.1"/>
    <property type="molecule type" value="Genomic_DNA"/>
</dbReference>
<organism evidence="1 2">
    <name type="scientific">Gimesia algae</name>
    <dbReference type="NCBI Taxonomy" id="2527971"/>
    <lineage>
        <taxon>Bacteria</taxon>
        <taxon>Pseudomonadati</taxon>
        <taxon>Planctomycetota</taxon>
        <taxon>Planctomycetia</taxon>
        <taxon>Planctomycetales</taxon>
        <taxon>Planctomycetaceae</taxon>
        <taxon>Gimesia</taxon>
    </lineage>
</organism>
<gene>
    <name evidence="1" type="ORF">Pan161_53050</name>
</gene>
<dbReference type="AlphaFoldDB" id="A0A517VKS6"/>
<sequence length="155" mass="16527">MHAHLQARGCRTQDASEPEFLQLLESVLVRPAVGQACAAETSHRQEAWWAVGSQAAPPRLGAAGEGQRVVRHQTRSVPRGAFGPRLQAVLSLLAGVGLLGSPIRPKASHRRGISSPIPKIFWFSCGGARKPLHRRASQLHLGMCGLGGLTGVVRP</sequence>
<proteinExistence type="predicted"/>
<accession>A0A517VKS6</accession>
<dbReference type="Proteomes" id="UP000316855">
    <property type="component" value="Chromosome"/>
</dbReference>
<name>A0A517VKS6_9PLAN</name>
<dbReference type="KEGG" id="gax:Pan161_53050"/>
<evidence type="ECO:0000313" key="2">
    <source>
        <dbReference type="Proteomes" id="UP000316855"/>
    </source>
</evidence>
<reference evidence="1 2" key="1">
    <citation type="submission" date="2019-02" db="EMBL/GenBank/DDBJ databases">
        <title>Deep-cultivation of Planctomycetes and their phenomic and genomic characterization uncovers novel biology.</title>
        <authorList>
            <person name="Wiegand S."/>
            <person name="Jogler M."/>
            <person name="Boedeker C."/>
            <person name="Pinto D."/>
            <person name="Vollmers J."/>
            <person name="Rivas-Marin E."/>
            <person name="Kohn T."/>
            <person name="Peeters S.H."/>
            <person name="Heuer A."/>
            <person name="Rast P."/>
            <person name="Oberbeckmann S."/>
            <person name="Bunk B."/>
            <person name="Jeske O."/>
            <person name="Meyerdierks A."/>
            <person name="Storesund J.E."/>
            <person name="Kallscheuer N."/>
            <person name="Luecker S."/>
            <person name="Lage O.M."/>
            <person name="Pohl T."/>
            <person name="Merkel B.J."/>
            <person name="Hornburger P."/>
            <person name="Mueller R.-W."/>
            <person name="Bruemmer F."/>
            <person name="Labrenz M."/>
            <person name="Spormann A.M."/>
            <person name="Op den Camp H."/>
            <person name="Overmann J."/>
            <person name="Amann R."/>
            <person name="Jetten M.S.M."/>
            <person name="Mascher T."/>
            <person name="Medema M.H."/>
            <person name="Devos D.P."/>
            <person name="Kaster A.-K."/>
            <person name="Ovreas L."/>
            <person name="Rohde M."/>
            <person name="Galperin M.Y."/>
            <person name="Jogler C."/>
        </authorList>
    </citation>
    <scope>NUCLEOTIDE SEQUENCE [LARGE SCALE GENOMIC DNA]</scope>
    <source>
        <strain evidence="1 2">Pan161</strain>
    </source>
</reference>
<evidence type="ECO:0000313" key="1">
    <source>
        <dbReference type="EMBL" id="QDT93624.1"/>
    </source>
</evidence>
<keyword evidence="2" id="KW-1185">Reference proteome</keyword>